<dbReference type="EMBL" id="JBHLUN010000002">
    <property type="protein sequence ID" value="MFC0406991.1"/>
    <property type="molecule type" value="Genomic_DNA"/>
</dbReference>
<keyword evidence="1" id="KW-0812">Transmembrane</keyword>
<proteinExistence type="predicted"/>
<accession>A0ABV6JMP8</accession>
<evidence type="ECO:0000256" key="1">
    <source>
        <dbReference type="SAM" id="Phobius"/>
    </source>
</evidence>
<gene>
    <name evidence="2" type="ORF">ACFFGY_01940</name>
</gene>
<keyword evidence="3" id="KW-1185">Reference proteome</keyword>
<dbReference type="Proteomes" id="UP001589865">
    <property type="component" value="Unassembled WGS sequence"/>
</dbReference>
<keyword evidence="1" id="KW-0472">Membrane</keyword>
<dbReference type="RefSeq" id="WP_377042682.1">
    <property type="nucleotide sequence ID" value="NZ_JBHLUN010000002.1"/>
</dbReference>
<name>A0ABV6JMP8_9PROT</name>
<evidence type="ECO:0000313" key="2">
    <source>
        <dbReference type="EMBL" id="MFC0406991.1"/>
    </source>
</evidence>
<evidence type="ECO:0000313" key="3">
    <source>
        <dbReference type="Proteomes" id="UP001589865"/>
    </source>
</evidence>
<feature type="transmembrane region" description="Helical" evidence="1">
    <location>
        <begin position="65"/>
        <end position="89"/>
    </location>
</feature>
<protein>
    <submittedName>
        <fullName evidence="2">Uncharacterized protein</fullName>
    </submittedName>
</protein>
<keyword evidence="1" id="KW-1133">Transmembrane helix</keyword>
<organism evidence="2 3">
    <name type="scientific">Roseomonas elaeocarpi</name>
    <dbReference type="NCBI Taxonomy" id="907779"/>
    <lineage>
        <taxon>Bacteria</taxon>
        <taxon>Pseudomonadati</taxon>
        <taxon>Pseudomonadota</taxon>
        <taxon>Alphaproteobacteria</taxon>
        <taxon>Acetobacterales</taxon>
        <taxon>Roseomonadaceae</taxon>
        <taxon>Roseomonas</taxon>
    </lineage>
</organism>
<comment type="caution">
    <text evidence="2">The sequence shown here is derived from an EMBL/GenBank/DDBJ whole genome shotgun (WGS) entry which is preliminary data.</text>
</comment>
<feature type="transmembrane region" description="Helical" evidence="1">
    <location>
        <begin position="20"/>
        <end position="53"/>
    </location>
</feature>
<reference evidence="2 3" key="1">
    <citation type="submission" date="2024-09" db="EMBL/GenBank/DDBJ databases">
        <authorList>
            <person name="Sun Q."/>
            <person name="Mori K."/>
        </authorList>
    </citation>
    <scope>NUCLEOTIDE SEQUENCE [LARGE SCALE GENOMIC DNA]</scope>
    <source>
        <strain evidence="2 3">TBRC 5777</strain>
    </source>
</reference>
<sequence length="106" mass="11394">MSEEKKAPSPGRELLRDLAWGAAGVLCEALPLLCYLLGTVYFLGAFIVGHIALVRTLRGTVPAVLRFLVIPLAVFGFVVLALLIAIPVLHPSPMATSRHAMPFSRS</sequence>